<accession>A0A561T3S0</accession>
<comment type="caution">
    <text evidence="2">The sequence shown here is derived from an EMBL/GenBank/DDBJ whole genome shotgun (WGS) entry which is preliminary data.</text>
</comment>
<evidence type="ECO:0000313" key="3">
    <source>
        <dbReference type="Proteomes" id="UP000321261"/>
    </source>
</evidence>
<dbReference type="EMBL" id="VIWU01000001">
    <property type="protein sequence ID" value="TWF81758.1"/>
    <property type="molecule type" value="Genomic_DNA"/>
</dbReference>
<keyword evidence="1" id="KW-0472">Membrane</keyword>
<dbReference type="AlphaFoldDB" id="A0A561T3S0"/>
<evidence type="ECO:0000313" key="2">
    <source>
        <dbReference type="EMBL" id="TWF81758.1"/>
    </source>
</evidence>
<feature type="transmembrane region" description="Helical" evidence="1">
    <location>
        <begin position="21"/>
        <end position="40"/>
    </location>
</feature>
<dbReference type="Proteomes" id="UP000321261">
    <property type="component" value="Unassembled WGS sequence"/>
</dbReference>
<organism evidence="2 3">
    <name type="scientific">Pseudonocardia hierapolitana</name>
    <dbReference type="NCBI Taxonomy" id="1128676"/>
    <lineage>
        <taxon>Bacteria</taxon>
        <taxon>Bacillati</taxon>
        <taxon>Actinomycetota</taxon>
        <taxon>Actinomycetes</taxon>
        <taxon>Pseudonocardiales</taxon>
        <taxon>Pseudonocardiaceae</taxon>
        <taxon>Pseudonocardia</taxon>
    </lineage>
</organism>
<keyword evidence="1" id="KW-1133">Transmembrane helix</keyword>
<reference evidence="2 3" key="1">
    <citation type="submission" date="2019-06" db="EMBL/GenBank/DDBJ databases">
        <title>Sequencing the genomes of 1000 actinobacteria strains.</title>
        <authorList>
            <person name="Klenk H.-P."/>
        </authorList>
    </citation>
    <scope>NUCLEOTIDE SEQUENCE [LARGE SCALE GENOMIC DNA]</scope>
    <source>
        <strain evidence="2 3">DSM 45671</strain>
    </source>
</reference>
<gene>
    <name evidence="2" type="ORF">FHX44_117703</name>
</gene>
<protein>
    <submittedName>
        <fullName evidence="2">Uncharacterized protein</fullName>
    </submittedName>
</protein>
<name>A0A561T3S0_9PSEU</name>
<evidence type="ECO:0000256" key="1">
    <source>
        <dbReference type="SAM" id="Phobius"/>
    </source>
</evidence>
<sequence>MTHGRVRRRSTAPVSPRLFFFLLWLAVAGFAVGLYVAGAFD</sequence>
<keyword evidence="3" id="KW-1185">Reference proteome</keyword>
<proteinExistence type="predicted"/>
<keyword evidence="1" id="KW-0812">Transmembrane</keyword>
<dbReference type="RefSeq" id="WP_281287938.1">
    <property type="nucleotide sequence ID" value="NZ_VIWU01000001.1"/>
</dbReference>